<evidence type="ECO:0000259" key="2">
    <source>
        <dbReference type="Pfam" id="PF13386"/>
    </source>
</evidence>
<reference evidence="3 4" key="1">
    <citation type="submission" date="2016-11" db="EMBL/GenBank/DDBJ databases">
        <title>Mixed transmission modes and dynamic genome evolution in an obligate animal-bacterial symbiosis.</title>
        <authorList>
            <person name="Russell S.L."/>
            <person name="Corbett-Detig R.B."/>
            <person name="Cavanaugh C.M."/>
        </authorList>
    </citation>
    <scope>NUCLEOTIDE SEQUENCE [LARGE SCALE GENOMIC DNA]</scope>
    <source>
        <strain evidence="3">Sveles-Q1</strain>
    </source>
</reference>
<gene>
    <name evidence="3" type="ORF">BOW53_01880</name>
</gene>
<feature type="transmembrane region" description="Helical" evidence="1">
    <location>
        <begin position="205"/>
        <end position="230"/>
    </location>
</feature>
<dbReference type="PANTHER" id="PTHR42208">
    <property type="entry name" value="HEAVY METAL TRANSPORTER-RELATED"/>
    <property type="match status" value="1"/>
</dbReference>
<feature type="domain" description="Urease accessory protein UreH-like transmembrane" evidence="2">
    <location>
        <begin position="9"/>
        <end position="220"/>
    </location>
</feature>
<keyword evidence="4" id="KW-1185">Reference proteome</keyword>
<feature type="transmembrane region" description="Helical" evidence="1">
    <location>
        <begin position="169"/>
        <end position="193"/>
    </location>
</feature>
<proteinExistence type="predicted"/>
<evidence type="ECO:0000256" key="1">
    <source>
        <dbReference type="SAM" id="Phobius"/>
    </source>
</evidence>
<dbReference type="Proteomes" id="UP000191110">
    <property type="component" value="Unassembled WGS sequence"/>
</dbReference>
<feature type="transmembrane region" description="Helical" evidence="1">
    <location>
        <begin position="88"/>
        <end position="109"/>
    </location>
</feature>
<feature type="transmembrane region" description="Helical" evidence="1">
    <location>
        <begin position="56"/>
        <end position="76"/>
    </location>
</feature>
<keyword evidence="1" id="KW-0812">Transmembrane</keyword>
<evidence type="ECO:0000313" key="4">
    <source>
        <dbReference type="Proteomes" id="UP000191110"/>
    </source>
</evidence>
<dbReference type="RefSeq" id="WP_078482392.1">
    <property type="nucleotide sequence ID" value="NZ_MPRL01000004.1"/>
</dbReference>
<dbReference type="PANTHER" id="PTHR42208:SF1">
    <property type="entry name" value="HEAVY METAL TRANSPORTER"/>
    <property type="match status" value="1"/>
</dbReference>
<keyword evidence="1" id="KW-1133">Transmembrane helix</keyword>
<feature type="transmembrane region" description="Helical" evidence="1">
    <location>
        <begin position="141"/>
        <end position="163"/>
    </location>
</feature>
<feature type="transmembrane region" description="Helical" evidence="1">
    <location>
        <begin position="6"/>
        <end position="36"/>
    </location>
</feature>
<dbReference type="InterPro" id="IPR039447">
    <property type="entry name" value="UreH-like_TM_dom"/>
</dbReference>
<dbReference type="AlphaFoldDB" id="A0A1T2LA17"/>
<dbReference type="OrthoDB" id="9798690at2"/>
<dbReference type="Pfam" id="PF13386">
    <property type="entry name" value="DsbD_2"/>
    <property type="match status" value="1"/>
</dbReference>
<keyword evidence="1" id="KW-0472">Membrane</keyword>
<accession>A0A1T2LA17</accession>
<name>A0A1T2LA17_9GAMM</name>
<sequence length="232" mass="25146">MSLEITLVTLFTIGLLGGVHCVGMCGGIVGALTFGLDAERHNSAGRMMPLLLAYNAGRITSYVIAGALFGAIGMVASQLGELRQVQLLLQLVAALFMLGIGLYLGGWWYGVTRIEKLGGVLWHRIEPIGRRFLPVRTPRQALLLGMLWGWLPCGLVYNALIFAMTSGDIISGALLMLAFGLGTLPNLLAMGLVATRLTQWARHLWVRRAAGVMVLVFGFYMLALALRGWYPS</sequence>
<organism evidence="3 4">
    <name type="scientific">Solemya pervernicosa gill symbiont</name>
    <dbReference type="NCBI Taxonomy" id="642797"/>
    <lineage>
        <taxon>Bacteria</taxon>
        <taxon>Pseudomonadati</taxon>
        <taxon>Pseudomonadota</taxon>
        <taxon>Gammaproteobacteria</taxon>
        <taxon>sulfur-oxidizing symbionts</taxon>
    </lineage>
</organism>
<comment type="caution">
    <text evidence="3">The sequence shown here is derived from an EMBL/GenBank/DDBJ whole genome shotgun (WGS) entry which is preliminary data.</text>
</comment>
<dbReference type="EMBL" id="MPRL01000004">
    <property type="protein sequence ID" value="OOZ41943.1"/>
    <property type="molecule type" value="Genomic_DNA"/>
</dbReference>
<protein>
    <recommendedName>
        <fullName evidence="2">Urease accessory protein UreH-like transmembrane domain-containing protein</fullName>
    </recommendedName>
</protein>
<evidence type="ECO:0000313" key="3">
    <source>
        <dbReference type="EMBL" id="OOZ41943.1"/>
    </source>
</evidence>